<dbReference type="Gene3D" id="3.40.50.150">
    <property type="entry name" value="Vaccinia Virus protein VP39"/>
    <property type="match status" value="1"/>
</dbReference>
<dbReference type="InterPro" id="IPR029063">
    <property type="entry name" value="SAM-dependent_MTases_sf"/>
</dbReference>
<protein>
    <recommendedName>
        <fullName evidence="2">site-specific DNA-methyltransferase (adenine-specific)</fullName>
        <ecNumber evidence="2">2.1.1.72</ecNumber>
    </recommendedName>
</protein>
<feature type="domain" description="DNA methylase adenine-specific" evidence="8">
    <location>
        <begin position="123"/>
        <end position="430"/>
    </location>
</feature>
<keyword evidence="3 10" id="KW-0489">Methyltransferase</keyword>
<dbReference type="GO" id="GO:0009007">
    <property type="term" value="F:site-specific DNA-methyltransferase (adenine-specific) activity"/>
    <property type="evidence" value="ECO:0007669"/>
    <property type="project" value="UniProtKB-EC"/>
</dbReference>
<dbReference type="EC" id="2.1.1.72" evidence="2"/>
<dbReference type="InterPro" id="IPR051537">
    <property type="entry name" value="DNA_Adenine_Mtase"/>
</dbReference>
<dbReference type="GO" id="GO:0009307">
    <property type="term" value="P:DNA restriction-modification system"/>
    <property type="evidence" value="ECO:0007669"/>
    <property type="project" value="UniProtKB-KW"/>
</dbReference>
<dbReference type="RefSeq" id="WP_137735241.1">
    <property type="nucleotide sequence ID" value="NZ_BJCL01000017.1"/>
</dbReference>
<evidence type="ECO:0000256" key="2">
    <source>
        <dbReference type="ARBA" id="ARBA00011900"/>
    </source>
</evidence>
<keyword evidence="5" id="KW-0949">S-adenosyl-L-methionine</keyword>
<keyword evidence="6" id="KW-0680">Restriction system</keyword>
<dbReference type="PANTHER" id="PTHR42933:SF4">
    <property type="entry name" value="TYPE I RESTRICTION ENZYME ECOKI METHYLASE SUBUNIT"/>
    <property type="match status" value="1"/>
</dbReference>
<evidence type="ECO:0000259" key="8">
    <source>
        <dbReference type="Pfam" id="PF02384"/>
    </source>
</evidence>
<dbReference type="PRINTS" id="PR00507">
    <property type="entry name" value="N12N6MTFRASE"/>
</dbReference>
<evidence type="ECO:0000256" key="7">
    <source>
        <dbReference type="ARBA" id="ARBA00047942"/>
    </source>
</evidence>
<dbReference type="InterPro" id="IPR022749">
    <property type="entry name" value="D12N6_MeTrfase_N"/>
</dbReference>
<dbReference type="Gene3D" id="1.20.1260.30">
    <property type="match status" value="1"/>
</dbReference>
<feature type="domain" description="N6 adenine-specific DNA methyltransferase N-terminal" evidence="9">
    <location>
        <begin position="8"/>
        <end position="112"/>
    </location>
</feature>
<gene>
    <name evidence="10" type="ORF">AQPW35_46220</name>
</gene>
<evidence type="ECO:0000256" key="3">
    <source>
        <dbReference type="ARBA" id="ARBA00022603"/>
    </source>
</evidence>
<dbReference type="EMBL" id="BJCL01000017">
    <property type="protein sequence ID" value="GCL65541.1"/>
    <property type="molecule type" value="Genomic_DNA"/>
</dbReference>
<dbReference type="Proteomes" id="UP000301751">
    <property type="component" value="Unassembled WGS sequence"/>
</dbReference>
<dbReference type="GO" id="GO:0032259">
    <property type="term" value="P:methylation"/>
    <property type="evidence" value="ECO:0007669"/>
    <property type="project" value="UniProtKB-KW"/>
</dbReference>
<dbReference type="InterPro" id="IPR038333">
    <property type="entry name" value="T1MK-like_N_sf"/>
</dbReference>
<dbReference type="PANTHER" id="PTHR42933">
    <property type="entry name" value="SLR6095 PROTEIN"/>
    <property type="match status" value="1"/>
</dbReference>
<dbReference type="PROSITE" id="PS00092">
    <property type="entry name" value="N6_MTASE"/>
    <property type="match status" value="1"/>
</dbReference>
<keyword evidence="4 10" id="KW-0808">Transferase</keyword>
<dbReference type="Pfam" id="PF02384">
    <property type="entry name" value="N6_Mtase"/>
    <property type="match status" value="1"/>
</dbReference>
<accession>A0A480AVW9</accession>
<dbReference type="GO" id="GO:0003677">
    <property type="term" value="F:DNA binding"/>
    <property type="evidence" value="ECO:0007669"/>
    <property type="project" value="InterPro"/>
</dbReference>
<proteinExistence type="inferred from homology"/>
<evidence type="ECO:0000256" key="5">
    <source>
        <dbReference type="ARBA" id="ARBA00022691"/>
    </source>
</evidence>
<comment type="catalytic activity">
    <reaction evidence="7">
        <text>a 2'-deoxyadenosine in DNA + S-adenosyl-L-methionine = an N(6)-methyl-2'-deoxyadenosine in DNA + S-adenosyl-L-homocysteine + H(+)</text>
        <dbReference type="Rhea" id="RHEA:15197"/>
        <dbReference type="Rhea" id="RHEA-COMP:12418"/>
        <dbReference type="Rhea" id="RHEA-COMP:12419"/>
        <dbReference type="ChEBI" id="CHEBI:15378"/>
        <dbReference type="ChEBI" id="CHEBI:57856"/>
        <dbReference type="ChEBI" id="CHEBI:59789"/>
        <dbReference type="ChEBI" id="CHEBI:90615"/>
        <dbReference type="ChEBI" id="CHEBI:90616"/>
        <dbReference type="EC" id="2.1.1.72"/>
    </reaction>
</comment>
<dbReference type="AlphaFoldDB" id="A0A480AVW9"/>
<comment type="similarity">
    <text evidence="1">Belongs to the N(4)/N(6)-methyltransferase family.</text>
</comment>
<sequence length="507" mass="56792">MNTSTLIQRVWNFCHTLRDDGVGYGDYLEQLTYLLFLKMAHEYTLPPYSRSVGIPAGFDWAGLRSLSGEPLEAHYLATLHALGQQGGMLGAIFFKAQNKIQDPAKLSRLVQLIDEQDWVGLDADTKGDLYEGLLQKNAEDTKSGAGQYFTPRALIQAMVACMRPKPGERIADPACGTGGFFLAANDWMAGTGAWVREHGHWLGRDVAPLTRTQKQALARSTFHGNEIVPGTRRLCLMNLFLHAIGDIDGEPAIARSDALIAEPSERVHLVLANPPFGKKSSMTITNAEGEEDREALTYERQDFWCTTSNKQLNFLQHIVSLLRTDGRAAVVLPDNVLFEGGAGETIRRKWLETCDVHTILRLPTGLFYAQGVKANVVFFDAAPRDGRVHTKGIWFYDLRTNQHFTLKTRPLKLADLRDFVDCYRPQNRHERQAGERFRFYPYDELVARDKASLDLFWLKDDSLDRLEDLPAPEVLQQEIVEHLEAALAAFRDVGAALPGRGALPART</sequence>
<name>A0A480AVW9_9BURK</name>
<reference evidence="11" key="1">
    <citation type="submission" date="2019-03" db="EMBL/GenBank/DDBJ databases">
        <title>Aquabacterium pictum sp.nov., the first bacteriochlorophyll a-containing freshwater bacterium in the genus Aquabacterium of the class Betaproteobacteria.</title>
        <authorList>
            <person name="Hirose S."/>
            <person name="Tank M."/>
            <person name="Hara E."/>
            <person name="Tamaki H."/>
            <person name="Takaichi S."/>
            <person name="Haruta S."/>
            <person name="Hanada S."/>
        </authorList>
    </citation>
    <scope>NUCLEOTIDE SEQUENCE [LARGE SCALE GENOMIC DNA]</scope>
    <source>
        <strain evidence="11">W35</strain>
    </source>
</reference>
<keyword evidence="11" id="KW-1185">Reference proteome</keyword>
<dbReference type="OrthoDB" id="9784823at2"/>
<dbReference type="GO" id="GO:0008170">
    <property type="term" value="F:N-methyltransferase activity"/>
    <property type="evidence" value="ECO:0007669"/>
    <property type="project" value="InterPro"/>
</dbReference>
<dbReference type="InterPro" id="IPR002052">
    <property type="entry name" value="DNA_methylase_N6_adenine_CS"/>
</dbReference>
<evidence type="ECO:0000256" key="6">
    <source>
        <dbReference type="ARBA" id="ARBA00022747"/>
    </source>
</evidence>
<evidence type="ECO:0000256" key="1">
    <source>
        <dbReference type="ARBA" id="ARBA00006594"/>
    </source>
</evidence>
<comment type="caution">
    <text evidence="10">The sequence shown here is derived from an EMBL/GenBank/DDBJ whole genome shotgun (WGS) entry which is preliminary data.</text>
</comment>
<dbReference type="Pfam" id="PF12161">
    <property type="entry name" value="HsdM_N"/>
    <property type="match status" value="1"/>
</dbReference>
<dbReference type="SUPFAM" id="SSF53335">
    <property type="entry name" value="S-adenosyl-L-methionine-dependent methyltransferases"/>
    <property type="match status" value="1"/>
</dbReference>
<evidence type="ECO:0000256" key="4">
    <source>
        <dbReference type="ARBA" id="ARBA00022679"/>
    </source>
</evidence>
<organism evidence="10 11">
    <name type="scientific">Pseudaquabacterium pictum</name>
    <dbReference type="NCBI Taxonomy" id="2315236"/>
    <lineage>
        <taxon>Bacteria</taxon>
        <taxon>Pseudomonadati</taxon>
        <taxon>Pseudomonadota</taxon>
        <taxon>Betaproteobacteria</taxon>
        <taxon>Burkholderiales</taxon>
        <taxon>Sphaerotilaceae</taxon>
        <taxon>Pseudaquabacterium</taxon>
    </lineage>
</organism>
<dbReference type="InterPro" id="IPR003356">
    <property type="entry name" value="DNA_methylase_A-5"/>
</dbReference>
<evidence type="ECO:0000259" key="9">
    <source>
        <dbReference type="Pfam" id="PF12161"/>
    </source>
</evidence>
<evidence type="ECO:0000313" key="10">
    <source>
        <dbReference type="EMBL" id="GCL65541.1"/>
    </source>
</evidence>
<evidence type="ECO:0000313" key="11">
    <source>
        <dbReference type="Proteomes" id="UP000301751"/>
    </source>
</evidence>